<reference evidence="1 2" key="1">
    <citation type="submission" date="2023-05" db="EMBL/GenBank/DDBJ databases">
        <title>A new hyperthermophilic archaea 'Ignisphaera cupida' sp. nov. and description of the family 'Ignisphaeraceae' fam. nov.</title>
        <authorList>
            <person name="Podosokorskaya O.A."/>
            <person name="Elcheninov A.G."/>
            <person name="Klukina A."/>
            <person name="Merkel A.Y."/>
        </authorList>
    </citation>
    <scope>NUCLEOTIDE SEQUENCE [LARGE SCALE GENOMIC DNA]</scope>
    <source>
        <strain evidence="1 2">4213-co</strain>
    </source>
</reference>
<sequence>MNLTLLLLEKTVVKTGSGKLGLDRSRAWIEIMGKSDIVPVLVSNS</sequence>
<keyword evidence="2" id="KW-1185">Reference proteome</keyword>
<comment type="caution">
    <text evidence="1">The sequence shown here is derived from an EMBL/GenBank/DDBJ whole genome shotgun (WGS) entry which is preliminary data.</text>
</comment>
<dbReference type="AlphaFoldDB" id="A0ABD4Z710"/>
<organism evidence="1 2">
    <name type="scientific">Ignisphaera cupida</name>
    <dbReference type="NCBI Taxonomy" id="3050454"/>
    <lineage>
        <taxon>Archaea</taxon>
        <taxon>Thermoproteota</taxon>
        <taxon>Thermoprotei</taxon>
        <taxon>Desulfurococcales</taxon>
        <taxon>Desulfurococcaceae</taxon>
        <taxon>Ignisphaera</taxon>
    </lineage>
</organism>
<protein>
    <submittedName>
        <fullName evidence="1">Uncharacterized protein</fullName>
    </submittedName>
</protein>
<evidence type="ECO:0000313" key="1">
    <source>
        <dbReference type="EMBL" id="MDK6027908.1"/>
    </source>
</evidence>
<dbReference type="RefSeq" id="WP_285272886.1">
    <property type="nucleotide sequence ID" value="NZ_JASNVW010000001.1"/>
</dbReference>
<accession>A0ABD4Z710</accession>
<name>A0ABD4Z710_9CREN</name>
<proteinExistence type="predicted"/>
<dbReference type="EMBL" id="JASNVW010000001">
    <property type="protein sequence ID" value="MDK6027908.1"/>
    <property type="molecule type" value="Genomic_DNA"/>
</dbReference>
<dbReference type="Proteomes" id="UP001529235">
    <property type="component" value="Unassembled WGS sequence"/>
</dbReference>
<evidence type="ECO:0000313" key="2">
    <source>
        <dbReference type="Proteomes" id="UP001529235"/>
    </source>
</evidence>
<gene>
    <name evidence="1" type="ORF">QPL79_00815</name>
</gene>